<feature type="domain" description="Carboxylesterase type B" evidence="4">
    <location>
        <begin position="30"/>
        <end position="525"/>
    </location>
</feature>
<dbReference type="EMBL" id="JABWGV010000001">
    <property type="protein sequence ID" value="NVD44287.1"/>
    <property type="molecule type" value="Genomic_DNA"/>
</dbReference>
<dbReference type="Gene3D" id="3.40.50.1820">
    <property type="entry name" value="alpha/beta hydrolase"/>
    <property type="match status" value="1"/>
</dbReference>
<evidence type="ECO:0000313" key="5">
    <source>
        <dbReference type="EMBL" id="NVD44287.1"/>
    </source>
</evidence>
<dbReference type="PANTHER" id="PTHR11559">
    <property type="entry name" value="CARBOXYLESTERASE"/>
    <property type="match status" value="1"/>
</dbReference>
<gene>
    <name evidence="5" type="ORF">HUV48_04555</name>
</gene>
<accession>A0A850H0Z2</accession>
<reference evidence="5 6" key="1">
    <citation type="submission" date="2020-06" db="EMBL/GenBank/DDBJ databases">
        <title>Altererythrobacter sp. HHU K3-1.</title>
        <authorList>
            <person name="Zhang D."/>
            <person name="Xue H."/>
        </authorList>
    </citation>
    <scope>NUCLEOTIDE SEQUENCE [LARGE SCALE GENOMIC DNA]</scope>
    <source>
        <strain evidence="5 6">HHU K3-1</strain>
    </source>
</reference>
<dbReference type="EC" id="3.1.1.-" evidence="3"/>
<keyword evidence="3" id="KW-0732">Signal</keyword>
<dbReference type="InterPro" id="IPR019826">
    <property type="entry name" value="Carboxylesterase_B_AS"/>
</dbReference>
<evidence type="ECO:0000313" key="6">
    <source>
        <dbReference type="Proteomes" id="UP000561438"/>
    </source>
</evidence>
<keyword evidence="2 3" id="KW-0378">Hydrolase</keyword>
<comment type="similarity">
    <text evidence="1 3">Belongs to the type-B carboxylesterase/lipase family.</text>
</comment>
<dbReference type="InterPro" id="IPR050309">
    <property type="entry name" value="Type-B_Carboxylest/Lipase"/>
</dbReference>
<feature type="signal peptide" evidence="3">
    <location>
        <begin position="1"/>
        <end position="25"/>
    </location>
</feature>
<dbReference type="RefSeq" id="WP_176266538.1">
    <property type="nucleotide sequence ID" value="NZ_JABWGV010000001.1"/>
</dbReference>
<dbReference type="InterPro" id="IPR002018">
    <property type="entry name" value="CarbesteraseB"/>
</dbReference>
<dbReference type="Proteomes" id="UP000561438">
    <property type="component" value="Unassembled WGS sequence"/>
</dbReference>
<dbReference type="Pfam" id="PF00135">
    <property type="entry name" value="COesterase"/>
    <property type="match status" value="1"/>
</dbReference>
<evidence type="ECO:0000256" key="2">
    <source>
        <dbReference type="ARBA" id="ARBA00022801"/>
    </source>
</evidence>
<feature type="chain" id="PRO_5033107314" description="Carboxylic ester hydrolase" evidence="3">
    <location>
        <begin position="26"/>
        <end position="527"/>
    </location>
</feature>
<evidence type="ECO:0000259" key="4">
    <source>
        <dbReference type="Pfam" id="PF00135"/>
    </source>
</evidence>
<dbReference type="PROSITE" id="PS00122">
    <property type="entry name" value="CARBOXYLESTERASE_B_1"/>
    <property type="match status" value="1"/>
</dbReference>
<sequence>MMTRRQTLGSALALGAAVAARPAIGAGMFPVIETAQGKLRGMSSGGVNIFRGINYGADTSGRNRFMPPLPVEAWSGVRDALHWSDVAPQSPGDRRHVYADLIMVDRNPSGMGEDNLTLNLWTPTDDANAKKPVIVVLHGGGFYSGSGNSVGMDGEQMARFSDSVVIAVNHRLGAFGFLHLAEFGGEDFATSGTAGMQDIVAALGWVRENVAAFGGDPNRVLVYGQSGGGAKTSVLMAMPGGKGLFHRAGVMSGSALRMMPPEMASATAKRLLGALEIAPGDVRKLQEVPWTTLLETQAKLEAGDRARGEAPRSFAPVVDGIALPRHPWDPDAPDVSAEVPMIVSSVLDERSYRMGDFAMDESGLIEFARERLGDRAEEAVAAYRAEDAKAKPFILAARLDSDLTFRKGAFAQAELKAKQGGAPVWTYLWTQPSPAADGRFGAVHGIDVAPSLYNTRGALNGSSAEANTLAAAIASMWASFAANGDPNNERLPEWKPYSAPERATLIFNDDLRVENDPRAQFRQYWSK</sequence>
<dbReference type="GO" id="GO:0016787">
    <property type="term" value="F:hydrolase activity"/>
    <property type="evidence" value="ECO:0007669"/>
    <property type="project" value="UniProtKB-KW"/>
</dbReference>
<evidence type="ECO:0000256" key="1">
    <source>
        <dbReference type="ARBA" id="ARBA00005964"/>
    </source>
</evidence>
<comment type="caution">
    <text evidence="5">The sequence shown here is derived from an EMBL/GenBank/DDBJ whole genome shotgun (WGS) entry which is preliminary data.</text>
</comment>
<proteinExistence type="inferred from homology"/>
<evidence type="ECO:0000256" key="3">
    <source>
        <dbReference type="RuleBase" id="RU361235"/>
    </source>
</evidence>
<name>A0A850H0Z2_9SPHN</name>
<protein>
    <recommendedName>
        <fullName evidence="3">Carboxylic ester hydrolase</fullName>
        <ecNumber evidence="3">3.1.1.-</ecNumber>
    </recommendedName>
</protein>
<organism evidence="5 6">
    <name type="scientific">Qipengyuania atrilutea</name>
    <dbReference type="NCBI Taxonomy" id="2744473"/>
    <lineage>
        <taxon>Bacteria</taxon>
        <taxon>Pseudomonadati</taxon>
        <taxon>Pseudomonadota</taxon>
        <taxon>Alphaproteobacteria</taxon>
        <taxon>Sphingomonadales</taxon>
        <taxon>Erythrobacteraceae</taxon>
        <taxon>Qipengyuania</taxon>
    </lineage>
</organism>
<keyword evidence="6" id="KW-1185">Reference proteome</keyword>
<dbReference type="SUPFAM" id="SSF53474">
    <property type="entry name" value="alpha/beta-Hydrolases"/>
    <property type="match status" value="1"/>
</dbReference>
<dbReference type="AlphaFoldDB" id="A0A850H0Z2"/>
<dbReference type="InterPro" id="IPR029058">
    <property type="entry name" value="AB_hydrolase_fold"/>
</dbReference>